<geneLocation type="plasmid" evidence="2 3">
    <name>pAMEDUM8_300</name>
</geneLocation>
<evidence type="ECO:0000313" key="2">
    <source>
        <dbReference type="EMBL" id="AMJ80796.1"/>
    </source>
</evidence>
<dbReference type="Proteomes" id="UP000061468">
    <property type="component" value="Plasmid pAMEDUM8_300"/>
</dbReference>
<accession>A0AAC9F7T4</accession>
<keyword evidence="1" id="KW-1133">Transmembrane helix</keyword>
<dbReference type="InterPro" id="IPR021055">
    <property type="entry name" value="T4BSS_IcmL/DotI"/>
</dbReference>
<dbReference type="EMBL" id="CP013929">
    <property type="protein sequence ID" value="AMJ80796.1"/>
    <property type="molecule type" value="Genomic_DNA"/>
</dbReference>
<dbReference type="Pfam" id="PF11393">
    <property type="entry name" value="T4BSS_DotI_IcmL"/>
    <property type="match status" value="1"/>
</dbReference>
<evidence type="ECO:0000313" key="3">
    <source>
        <dbReference type="Proteomes" id="UP000061468"/>
    </source>
</evidence>
<evidence type="ECO:0000256" key="1">
    <source>
        <dbReference type="SAM" id="Phobius"/>
    </source>
</evidence>
<keyword evidence="1" id="KW-0472">Membrane</keyword>
<keyword evidence="2" id="KW-0614">Plasmid</keyword>
<sequence length="236" mass="27095">MSEERDYNEELEAIFGKSTDLRVAYKDSGMYPSQIILDRNMFLRRIVKVCVAGIGLALACLMVLSFGLNKAANKDPISLAFLLSPENSVVELQQTSLPSITEKDVLKFASDKVKEFHKISFTDYIEYITSLEDEFTNQRAFDNYQLQMMNSKLIDQITSRKLTSWSEPTSAPRIVDFDEDNYIWHIQMTFDWFMGGGNYSTNGREYQIDLIIHSVSRDKNIRGLAVDSYFLKSVRG</sequence>
<dbReference type="RefSeq" id="WP_015068611.1">
    <property type="nucleotide sequence ID" value="NZ_CP013929.1"/>
</dbReference>
<dbReference type="CDD" id="cd16385">
    <property type="entry name" value="IcmL"/>
    <property type="match status" value="1"/>
</dbReference>
<reference evidence="2 3" key="1">
    <citation type="submission" date="2015-12" db="EMBL/GenBank/DDBJ databases">
        <title>Intraspecies pangenome expansion in the marine bacterium Alteromonas.</title>
        <authorList>
            <person name="Lopez-Perez M."/>
            <person name="Rodriguez-Valera F."/>
        </authorList>
    </citation>
    <scope>NUCLEOTIDE SEQUENCE [LARGE SCALE GENOMIC DNA]</scope>
    <source>
        <strain evidence="2 3">UM8</strain>
        <plasmid evidence="2 3">pAMEDUM8_300</plasmid>
    </source>
</reference>
<organism evidence="2 3">
    <name type="scientific">Alteromonas mediterranea</name>
    <dbReference type="NCBI Taxonomy" id="314275"/>
    <lineage>
        <taxon>Bacteria</taxon>
        <taxon>Pseudomonadati</taxon>
        <taxon>Pseudomonadota</taxon>
        <taxon>Gammaproteobacteria</taxon>
        <taxon>Alteromonadales</taxon>
        <taxon>Alteromonadaceae</taxon>
        <taxon>Alteromonas/Salinimonas group</taxon>
        <taxon>Alteromonas</taxon>
    </lineage>
</organism>
<dbReference type="AlphaFoldDB" id="A0AAC9F7T4"/>
<gene>
    <name evidence="2" type="ORF">AV942_20645</name>
</gene>
<proteinExistence type="predicted"/>
<name>A0AAC9F7T4_9ALTE</name>
<dbReference type="GeneID" id="56269228"/>
<keyword evidence="1" id="KW-0812">Transmembrane</keyword>
<feature type="transmembrane region" description="Helical" evidence="1">
    <location>
        <begin position="46"/>
        <end position="68"/>
    </location>
</feature>
<protein>
    <submittedName>
        <fullName evidence="2">Uncharacterized protein</fullName>
    </submittedName>
</protein>